<feature type="transmembrane region" description="Helical" evidence="14">
    <location>
        <begin position="276"/>
        <end position="299"/>
    </location>
</feature>
<keyword evidence="7 13" id="KW-0297">G-protein coupled receptor</keyword>
<dbReference type="InterPro" id="IPR052921">
    <property type="entry name" value="GPCR1_Superfamily_Member"/>
</dbReference>
<feature type="transmembrane region" description="Helical" evidence="14">
    <location>
        <begin position="30"/>
        <end position="55"/>
    </location>
</feature>
<dbReference type="Gene3D" id="1.20.1070.10">
    <property type="entry name" value="Rhodopsin 7-helix transmembrane proteins"/>
    <property type="match status" value="1"/>
</dbReference>
<name>A0A6P7JMK3_9TELE</name>
<feature type="transmembrane region" description="Helical" evidence="14">
    <location>
        <begin position="245"/>
        <end position="270"/>
    </location>
</feature>
<dbReference type="FunFam" id="1.20.1070.10:FF:000024">
    <property type="entry name" value="Olfactory receptor"/>
    <property type="match status" value="1"/>
</dbReference>
<keyword evidence="16" id="KW-1185">Reference proteome</keyword>
<feature type="transmembrane region" description="Helical" evidence="14">
    <location>
        <begin position="98"/>
        <end position="124"/>
    </location>
</feature>
<dbReference type="GO" id="GO:0004930">
    <property type="term" value="F:G protein-coupled receptor activity"/>
    <property type="evidence" value="ECO:0007669"/>
    <property type="project" value="UniProtKB-KW"/>
</dbReference>
<dbReference type="GO" id="GO:0005886">
    <property type="term" value="C:plasma membrane"/>
    <property type="evidence" value="ECO:0007669"/>
    <property type="project" value="UniProtKB-SubCell"/>
</dbReference>
<proteinExistence type="inferred from homology"/>
<dbReference type="PROSITE" id="PS50262">
    <property type="entry name" value="G_PROTEIN_RECEP_F1_2"/>
    <property type="match status" value="1"/>
</dbReference>
<keyword evidence="9" id="KW-1015">Disulfide bond</keyword>
<evidence type="ECO:0000256" key="12">
    <source>
        <dbReference type="ARBA" id="ARBA00023224"/>
    </source>
</evidence>
<evidence type="ECO:0000256" key="5">
    <source>
        <dbReference type="ARBA" id="ARBA00022725"/>
    </source>
</evidence>
<evidence type="ECO:0000256" key="13">
    <source>
        <dbReference type="RuleBase" id="RU000688"/>
    </source>
</evidence>
<dbReference type="SMART" id="SM01381">
    <property type="entry name" value="7TM_GPCR_Srsx"/>
    <property type="match status" value="1"/>
</dbReference>
<dbReference type="OrthoDB" id="6147321at2759"/>
<evidence type="ECO:0000259" key="15">
    <source>
        <dbReference type="PROSITE" id="PS50262"/>
    </source>
</evidence>
<accession>A0A6P7JMK3</accession>
<dbReference type="PRINTS" id="PR00237">
    <property type="entry name" value="GPCRRHODOPSN"/>
</dbReference>
<evidence type="ECO:0000313" key="17">
    <source>
        <dbReference type="RefSeq" id="XP_028278075.1"/>
    </source>
</evidence>
<evidence type="ECO:0000256" key="11">
    <source>
        <dbReference type="ARBA" id="ARBA00023180"/>
    </source>
</evidence>
<evidence type="ECO:0000256" key="2">
    <source>
        <dbReference type="ARBA" id="ARBA00022475"/>
    </source>
</evidence>
<dbReference type="Proteomes" id="UP000515145">
    <property type="component" value="Chromosome 14"/>
</dbReference>
<sequence>MENLTRGTPLKQPIVFELEGFDVPDGCGPLFFFLALITYLLVLLANGVVICIIVVDRNLHRPMFVMICHLVVCDLLGATAVLPRLMVHFLTGQRRISYAAAIAQAFSVHIYGVTAQTILGAMAYDRYIAICEPLRYHAIMTSARMHTCCALAWLVAFLCIAVLFAFHADVPLCGYTIQHVYCSNRGILNLACGPTSISNIYGLSMTWSMSTGTFLIIAFSYIRILQTCLKQSRADIGVHSKALQICASHLIVFVLYELSTTIIIVALRFPSVSPNIMKFCSILFIIVPPVINPIIYGLVSKDLRSSILKQLTNKVRHKS</sequence>
<dbReference type="GO" id="GO:0005549">
    <property type="term" value="F:odorant binding"/>
    <property type="evidence" value="ECO:0007669"/>
    <property type="project" value="TreeGrafter"/>
</dbReference>
<feature type="transmembrane region" description="Helical" evidence="14">
    <location>
        <begin position="145"/>
        <end position="166"/>
    </location>
</feature>
<evidence type="ECO:0000256" key="8">
    <source>
        <dbReference type="ARBA" id="ARBA00023136"/>
    </source>
</evidence>
<dbReference type="Pfam" id="PF13853">
    <property type="entry name" value="7tm_4"/>
    <property type="match status" value="1"/>
</dbReference>
<dbReference type="GeneID" id="114446611"/>
<keyword evidence="4 13" id="KW-0812">Transmembrane</keyword>
<evidence type="ECO:0000256" key="3">
    <source>
        <dbReference type="ARBA" id="ARBA00022606"/>
    </source>
</evidence>
<evidence type="ECO:0000256" key="10">
    <source>
        <dbReference type="ARBA" id="ARBA00023170"/>
    </source>
</evidence>
<dbReference type="InParanoid" id="A0A6P7JMK3"/>
<evidence type="ECO:0000256" key="1">
    <source>
        <dbReference type="ARBA" id="ARBA00004651"/>
    </source>
</evidence>
<evidence type="ECO:0000256" key="14">
    <source>
        <dbReference type="RuleBase" id="RU363047"/>
    </source>
</evidence>
<evidence type="ECO:0000313" key="16">
    <source>
        <dbReference type="Proteomes" id="UP000515145"/>
    </source>
</evidence>
<evidence type="ECO:0000256" key="4">
    <source>
        <dbReference type="ARBA" id="ARBA00022692"/>
    </source>
</evidence>
<keyword evidence="11" id="KW-0325">Glycoprotein</keyword>
<gene>
    <name evidence="17" type="primary">LOC114446611</name>
</gene>
<dbReference type="InterPro" id="IPR000276">
    <property type="entry name" value="GPCR_Rhodpsn"/>
</dbReference>
<comment type="subcellular location">
    <subcellularLocation>
        <location evidence="1 14">Cell membrane</location>
        <topology evidence="1 14">Multi-pass membrane protein</topology>
    </subcellularLocation>
</comment>
<keyword evidence="6 14" id="KW-1133">Transmembrane helix</keyword>
<dbReference type="PROSITE" id="PS00237">
    <property type="entry name" value="G_PROTEIN_RECEP_F1_1"/>
    <property type="match status" value="1"/>
</dbReference>
<evidence type="ECO:0000256" key="6">
    <source>
        <dbReference type="ARBA" id="ARBA00022989"/>
    </source>
</evidence>
<evidence type="ECO:0000256" key="7">
    <source>
        <dbReference type="ARBA" id="ARBA00023040"/>
    </source>
</evidence>
<dbReference type="PRINTS" id="PR00245">
    <property type="entry name" value="OLFACTORYR"/>
</dbReference>
<dbReference type="AlphaFoldDB" id="A0A6P7JMK3"/>
<dbReference type="RefSeq" id="XP_028278075.1">
    <property type="nucleotide sequence ID" value="XM_028422274.1"/>
</dbReference>
<dbReference type="PANTHER" id="PTHR26451:SF889">
    <property type="entry name" value="OLFACTORY RECEPTOR 2A12-LIKE"/>
    <property type="match status" value="1"/>
</dbReference>
<keyword evidence="8 14" id="KW-0472">Membrane</keyword>
<keyword evidence="3 14" id="KW-0716">Sensory transduction</keyword>
<dbReference type="SUPFAM" id="SSF81321">
    <property type="entry name" value="Family A G protein-coupled receptor-like"/>
    <property type="match status" value="1"/>
</dbReference>
<keyword evidence="2 14" id="KW-1003">Cell membrane</keyword>
<keyword evidence="12 13" id="KW-0807">Transducer</keyword>
<keyword evidence="5 14" id="KW-0552">Olfaction</keyword>
<dbReference type="GO" id="GO:0004984">
    <property type="term" value="F:olfactory receptor activity"/>
    <property type="evidence" value="ECO:0007669"/>
    <property type="project" value="InterPro"/>
</dbReference>
<feature type="transmembrane region" description="Helical" evidence="14">
    <location>
        <begin position="205"/>
        <end position="224"/>
    </location>
</feature>
<feature type="transmembrane region" description="Helical" evidence="14">
    <location>
        <begin position="67"/>
        <end position="86"/>
    </location>
</feature>
<protein>
    <recommendedName>
        <fullName evidence="14">Olfactory receptor</fullName>
    </recommendedName>
</protein>
<dbReference type="InterPro" id="IPR000725">
    <property type="entry name" value="Olfact_rcpt"/>
</dbReference>
<dbReference type="InterPro" id="IPR017452">
    <property type="entry name" value="GPCR_Rhodpsn_7TM"/>
</dbReference>
<evidence type="ECO:0000256" key="9">
    <source>
        <dbReference type="ARBA" id="ARBA00023157"/>
    </source>
</evidence>
<reference evidence="17" key="1">
    <citation type="submission" date="2025-08" db="UniProtKB">
        <authorList>
            <consortium name="RefSeq"/>
        </authorList>
    </citation>
    <scope>IDENTIFICATION</scope>
</reference>
<keyword evidence="10 13" id="KW-0675">Receptor</keyword>
<feature type="domain" description="G-protein coupled receptors family 1 profile" evidence="15">
    <location>
        <begin position="45"/>
        <end position="296"/>
    </location>
</feature>
<organism evidence="16 17">
    <name type="scientific">Parambassis ranga</name>
    <name type="common">Indian glassy fish</name>
    <dbReference type="NCBI Taxonomy" id="210632"/>
    <lineage>
        <taxon>Eukaryota</taxon>
        <taxon>Metazoa</taxon>
        <taxon>Chordata</taxon>
        <taxon>Craniata</taxon>
        <taxon>Vertebrata</taxon>
        <taxon>Euteleostomi</taxon>
        <taxon>Actinopterygii</taxon>
        <taxon>Neopterygii</taxon>
        <taxon>Teleostei</taxon>
        <taxon>Neoteleostei</taxon>
        <taxon>Acanthomorphata</taxon>
        <taxon>Ovalentaria</taxon>
        <taxon>Ambassidae</taxon>
        <taxon>Parambassis</taxon>
    </lineage>
</organism>
<dbReference type="PANTHER" id="PTHR26451">
    <property type="entry name" value="G_PROTEIN_RECEP_F1_2 DOMAIN-CONTAINING PROTEIN"/>
    <property type="match status" value="1"/>
</dbReference>
<comment type="similarity">
    <text evidence="13">Belongs to the G-protein coupled receptor 1 family.</text>
</comment>